<dbReference type="InterPro" id="IPR008972">
    <property type="entry name" value="Cupredoxin"/>
</dbReference>
<dbReference type="PANTHER" id="PTHR34883:SF4">
    <property type="entry name" value="CUPREDOXIN"/>
    <property type="match status" value="1"/>
</dbReference>
<evidence type="ECO:0000313" key="2">
    <source>
        <dbReference type="Proteomes" id="UP000192927"/>
    </source>
</evidence>
<evidence type="ECO:0000313" key="1">
    <source>
        <dbReference type="EMBL" id="SLM40897.1"/>
    </source>
</evidence>
<sequence length="130" mass="13764">MSRPKTKYDGMNLNMGAEAVSESSETIDISIDVNIISVSMGGHTEFSAPVMAAGTTHQLTSKYSAFARSNPLTCSIKQVTVGGIPGLICSPASLEAAVGDMVMFTFTSKKHTITQSSSTTPCLELWQLGR</sequence>
<reference evidence="2" key="1">
    <citation type="submission" date="2017-03" db="EMBL/GenBank/DDBJ databases">
        <authorList>
            <person name="Sharma R."/>
            <person name="Thines M."/>
        </authorList>
    </citation>
    <scope>NUCLEOTIDE SEQUENCE [LARGE SCALE GENOMIC DNA]</scope>
</reference>
<protein>
    <submittedName>
        <fullName evidence="1">Cupredoxin</fullName>
    </submittedName>
</protein>
<keyword evidence="2" id="KW-1185">Reference proteome</keyword>
<dbReference type="AlphaFoldDB" id="A0A1W5DCL7"/>
<dbReference type="EMBL" id="FWEW01003742">
    <property type="protein sequence ID" value="SLM40897.1"/>
    <property type="molecule type" value="Genomic_DNA"/>
</dbReference>
<name>A0A1W5DCL7_9LECA</name>
<dbReference type="SUPFAM" id="SSF49503">
    <property type="entry name" value="Cupredoxins"/>
    <property type="match status" value="1"/>
</dbReference>
<dbReference type="PANTHER" id="PTHR34883">
    <property type="entry name" value="SERINE-RICH PROTEIN, PUTATIVE-RELATED-RELATED"/>
    <property type="match status" value="1"/>
</dbReference>
<accession>A0A1W5DCL7</accession>
<organism evidence="1 2">
    <name type="scientific">Lasallia pustulata</name>
    <dbReference type="NCBI Taxonomy" id="136370"/>
    <lineage>
        <taxon>Eukaryota</taxon>
        <taxon>Fungi</taxon>
        <taxon>Dikarya</taxon>
        <taxon>Ascomycota</taxon>
        <taxon>Pezizomycotina</taxon>
        <taxon>Lecanoromycetes</taxon>
        <taxon>OSLEUM clade</taxon>
        <taxon>Umbilicariomycetidae</taxon>
        <taxon>Umbilicariales</taxon>
        <taxon>Umbilicariaceae</taxon>
        <taxon>Lasallia</taxon>
    </lineage>
</organism>
<proteinExistence type="predicted"/>
<dbReference type="Proteomes" id="UP000192927">
    <property type="component" value="Unassembled WGS sequence"/>
</dbReference>
<dbReference type="InterPro" id="IPR052953">
    <property type="entry name" value="Ser-rich/MCO-related"/>
</dbReference>